<evidence type="ECO:0000259" key="2">
    <source>
        <dbReference type="Pfam" id="PF00076"/>
    </source>
</evidence>
<dbReference type="Pfam" id="PF00076">
    <property type="entry name" value="RRM_1"/>
    <property type="match status" value="1"/>
</dbReference>
<dbReference type="EMBL" id="CM009290">
    <property type="protein sequence ID" value="PNT53359.1"/>
    <property type="molecule type" value="Genomic_DNA"/>
</dbReference>
<protein>
    <recommendedName>
        <fullName evidence="2">RRM domain-containing protein</fullName>
    </recommendedName>
</protein>
<proteinExistence type="predicted"/>
<reference evidence="3 4" key="1">
    <citation type="journal article" date="2006" name="Science">
        <title>The genome of black cottonwood, Populus trichocarpa (Torr. &amp; Gray).</title>
        <authorList>
            <person name="Tuskan G.A."/>
            <person name="Difazio S."/>
            <person name="Jansson S."/>
            <person name="Bohlmann J."/>
            <person name="Grigoriev I."/>
            <person name="Hellsten U."/>
            <person name="Putnam N."/>
            <person name="Ralph S."/>
            <person name="Rombauts S."/>
            <person name="Salamov A."/>
            <person name="Schein J."/>
            <person name="Sterck L."/>
            <person name="Aerts A."/>
            <person name="Bhalerao R.R."/>
            <person name="Bhalerao R.P."/>
            <person name="Blaudez D."/>
            <person name="Boerjan W."/>
            <person name="Brun A."/>
            <person name="Brunner A."/>
            <person name="Busov V."/>
            <person name="Campbell M."/>
            <person name="Carlson J."/>
            <person name="Chalot M."/>
            <person name="Chapman J."/>
            <person name="Chen G.L."/>
            <person name="Cooper D."/>
            <person name="Coutinho P.M."/>
            <person name="Couturier J."/>
            <person name="Covert S."/>
            <person name="Cronk Q."/>
            <person name="Cunningham R."/>
            <person name="Davis J."/>
            <person name="Degroeve S."/>
            <person name="Dejardin A."/>
            <person name="Depamphilis C."/>
            <person name="Detter J."/>
            <person name="Dirks B."/>
            <person name="Dubchak I."/>
            <person name="Duplessis S."/>
            <person name="Ehlting J."/>
            <person name="Ellis B."/>
            <person name="Gendler K."/>
            <person name="Goodstein D."/>
            <person name="Gribskov M."/>
            <person name="Grimwood J."/>
            <person name="Groover A."/>
            <person name="Gunter L."/>
            <person name="Hamberger B."/>
            <person name="Heinze B."/>
            <person name="Helariutta Y."/>
            <person name="Henrissat B."/>
            <person name="Holligan D."/>
            <person name="Holt R."/>
            <person name="Huang W."/>
            <person name="Islam-Faridi N."/>
            <person name="Jones S."/>
            <person name="Jones-Rhoades M."/>
            <person name="Jorgensen R."/>
            <person name="Joshi C."/>
            <person name="Kangasjarvi J."/>
            <person name="Karlsson J."/>
            <person name="Kelleher C."/>
            <person name="Kirkpatrick R."/>
            <person name="Kirst M."/>
            <person name="Kohler A."/>
            <person name="Kalluri U."/>
            <person name="Larimer F."/>
            <person name="Leebens-Mack J."/>
            <person name="Leple J.C."/>
            <person name="Locascio P."/>
            <person name="Lou Y."/>
            <person name="Lucas S."/>
            <person name="Martin F."/>
            <person name="Montanini B."/>
            <person name="Napoli C."/>
            <person name="Nelson D.R."/>
            <person name="Nelson C."/>
            <person name="Nieminen K."/>
            <person name="Nilsson O."/>
            <person name="Pereda V."/>
            <person name="Peter G."/>
            <person name="Philippe R."/>
            <person name="Pilate G."/>
            <person name="Poliakov A."/>
            <person name="Razumovskaya J."/>
            <person name="Richardson P."/>
            <person name="Rinaldi C."/>
            <person name="Ritland K."/>
            <person name="Rouze P."/>
            <person name="Ryaboy D."/>
            <person name="Schmutz J."/>
            <person name="Schrader J."/>
            <person name="Segerman B."/>
            <person name="Shin H."/>
            <person name="Siddiqui A."/>
            <person name="Sterky F."/>
            <person name="Terry A."/>
            <person name="Tsai C.J."/>
            <person name="Uberbacher E."/>
            <person name="Unneberg P."/>
            <person name="Vahala J."/>
            <person name="Wall K."/>
            <person name="Wessler S."/>
            <person name="Yang G."/>
            <person name="Yin T."/>
            <person name="Douglas C."/>
            <person name="Marra M."/>
            <person name="Sandberg G."/>
            <person name="Van de Peer Y."/>
            <person name="Rokhsar D."/>
        </authorList>
    </citation>
    <scope>NUCLEOTIDE SEQUENCE [LARGE SCALE GENOMIC DNA]</scope>
    <source>
        <strain evidence="4">cv. Nisqually</strain>
    </source>
</reference>
<dbReference type="InterPro" id="IPR000504">
    <property type="entry name" value="RRM_dom"/>
</dbReference>
<dbReference type="SUPFAM" id="SSF54928">
    <property type="entry name" value="RNA-binding domain, RBD"/>
    <property type="match status" value="1"/>
</dbReference>
<dbReference type="OrthoDB" id="439639at2759"/>
<dbReference type="Gene3D" id="3.30.70.330">
    <property type="match status" value="2"/>
</dbReference>
<evidence type="ECO:0000256" key="1">
    <source>
        <dbReference type="ARBA" id="ARBA00022884"/>
    </source>
</evidence>
<accession>A0A2K2BU98</accession>
<feature type="domain" description="RRM" evidence="2">
    <location>
        <begin position="58"/>
        <end position="83"/>
    </location>
</feature>
<dbReference type="GO" id="GO:0003723">
    <property type="term" value="F:RNA binding"/>
    <property type="evidence" value="ECO:0007669"/>
    <property type="project" value="UniProtKB-KW"/>
</dbReference>
<sequence>MGFGFIELIDSVETATNICRDLQGTVLDGHAHILQLCHAQKDEHAVKKAGKDKSSTKLLVRNVAFEATEKDLTQLFSPFGQVLERAKEGESLEELRARSLARLAAQFTEEQNGFQNPAKLSKKRKDVTNLDQESMKFWRITD</sequence>
<dbReference type="InParanoid" id="A0A2K2BU98"/>
<dbReference type="STRING" id="3694.A0A2K2BU98"/>
<dbReference type="PANTHER" id="PTHR10352">
    <property type="entry name" value="EUKARYOTIC TRANSLATION INITIATION FACTOR 3 SUBUNIT G"/>
    <property type="match status" value="1"/>
</dbReference>
<dbReference type="Gramene" id="Potri.001G081000.1.v4.1">
    <property type="protein sequence ID" value="Potri.001G081000.1.v4.1"/>
    <property type="gene ID" value="Potri.001G081000.v4.1"/>
</dbReference>
<dbReference type="Proteomes" id="UP000006729">
    <property type="component" value="Chromosome 1"/>
</dbReference>
<keyword evidence="4" id="KW-1185">Reference proteome</keyword>
<dbReference type="InterPro" id="IPR012677">
    <property type="entry name" value="Nucleotide-bd_a/b_plait_sf"/>
</dbReference>
<evidence type="ECO:0000313" key="4">
    <source>
        <dbReference type="Proteomes" id="UP000006729"/>
    </source>
</evidence>
<organism evidence="3 4">
    <name type="scientific">Populus trichocarpa</name>
    <name type="common">Western balsam poplar</name>
    <name type="synonym">Populus balsamifera subsp. trichocarpa</name>
    <dbReference type="NCBI Taxonomy" id="3694"/>
    <lineage>
        <taxon>Eukaryota</taxon>
        <taxon>Viridiplantae</taxon>
        <taxon>Streptophyta</taxon>
        <taxon>Embryophyta</taxon>
        <taxon>Tracheophyta</taxon>
        <taxon>Spermatophyta</taxon>
        <taxon>Magnoliopsida</taxon>
        <taxon>eudicotyledons</taxon>
        <taxon>Gunneridae</taxon>
        <taxon>Pentapetalae</taxon>
        <taxon>rosids</taxon>
        <taxon>fabids</taxon>
        <taxon>Malpighiales</taxon>
        <taxon>Salicaceae</taxon>
        <taxon>Saliceae</taxon>
        <taxon>Populus</taxon>
    </lineage>
</organism>
<name>A0A2K2BU98_POPTR</name>
<dbReference type="AlphaFoldDB" id="A0A2K2BU98"/>
<keyword evidence="1" id="KW-0694">RNA-binding</keyword>
<evidence type="ECO:0000313" key="3">
    <source>
        <dbReference type="EMBL" id="PNT53359.1"/>
    </source>
</evidence>
<dbReference type="InterPro" id="IPR035979">
    <property type="entry name" value="RBD_domain_sf"/>
</dbReference>
<gene>
    <name evidence="3" type="ORF">POPTR_001G081000</name>
</gene>